<reference evidence="2 3" key="1">
    <citation type="submission" date="2017-08" db="EMBL/GenBank/DDBJ databases">
        <title>Infants hospitalized years apart are colonized by the same room-sourced microbial strains.</title>
        <authorList>
            <person name="Brooks B."/>
            <person name="Olm M.R."/>
            <person name="Firek B.A."/>
            <person name="Baker R."/>
            <person name="Thomas B.C."/>
            <person name="Morowitz M.J."/>
            <person name="Banfield J.F."/>
        </authorList>
    </citation>
    <scope>NUCLEOTIDE SEQUENCE [LARGE SCALE GENOMIC DNA]</scope>
    <source>
        <strain evidence="2">S2_003_000_R2_14</strain>
    </source>
</reference>
<proteinExistence type="predicted"/>
<gene>
    <name evidence="2" type="ORF">DI536_10555</name>
</gene>
<sequence length="421" mass="44613">MADLSETDLEKLERYDGGAMSAEEKSSFERELEQRPELRDALAGARAMTSALPRIPETMTDERAAQLVQAALPREAKSPARWWPLLLAAGLMAFGYFRFGVDTVESLGGPVTVDARTVVAGESVVSGNLVITAQSSAAFVRRRSSKWTVVPSSRVLLRGNVLEKGAVVISGRAPLSAGMHAIDIDGEAVISLEPLEGSFRETSHLEPGDVMNQKVLRTAMGAAAIGGLSLYVLSGDVWVTPPDAMPTVRVEAGKSWNVAAPSKTTKVTSPFEQWSTEVPRPIGVTERLDAGTSQVVVRSRDGEASPSSSLVPLPVIHATTRDGIQDAVQSVMPEIWDCYHSWSQQQSGLGGSISFSFVIAASDGGVGTIRDIGIVDGGLGLTALDGCVLNVMSGLSFEAPSSPLNVTYPMKFSHRPPDAGP</sequence>
<dbReference type="Proteomes" id="UP000249061">
    <property type="component" value="Unassembled WGS sequence"/>
</dbReference>
<comment type="caution">
    <text evidence="2">The sequence shown here is derived from an EMBL/GenBank/DDBJ whole genome shotgun (WGS) entry which is preliminary data.</text>
</comment>
<name>A0A2W5UZ65_9BACT</name>
<feature type="compositionally biased region" description="Basic and acidic residues" evidence="1">
    <location>
        <begin position="8"/>
        <end position="35"/>
    </location>
</feature>
<accession>A0A2W5UZ65</accession>
<dbReference type="AlphaFoldDB" id="A0A2W5UZ65"/>
<organism evidence="2 3">
    <name type="scientific">Archangium gephyra</name>
    <dbReference type="NCBI Taxonomy" id="48"/>
    <lineage>
        <taxon>Bacteria</taxon>
        <taxon>Pseudomonadati</taxon>
        <taxon>Myxococcota</taxon>
        <taxon>Myxococcia</taxon>
        <taxon>Myxococcales</taxon>
        <taxon>Cystobacterineae</taxon>
        <taxon>Archangiaceae</taxon>
        <taxon>Archangium</taxon>
    </lineage>
</organism>
<evidence type="ECO:0000313" key="3">
    <source>
        <dbReference type="Proteomes" id="UP000249061"/>
    </source>
</evidence>
<protein>
    <submittedName>
        <fullName evidence="2">Uncharacterized protein</fullName>
    </submittedName>
</protein>
<evidence type="ECO:0000256" key="1">
    <source>
        <dbReference type="SAM" id="MobiDB-lite"/>
    </source>
</evidence>
<feature type="region of interest" description="Disordered" evidence="1">
    <location>
        <begin position="1"/>
        <end position="35"/>
    </location>
</feature>
<evidence type="ECO:0000313" key="2">
    <source>
        <dbReference type="EMBL" id="PZR14488.1"/>
    </source>
</evidence>
<dbReference type="EMBL" id="QFQP01000007">
    <property type="protein sequence ID" value="PZR14488.1"/>
    <property type="molecule type" value="Genomic_DNA"/>
</dbReference>